<proteinExistence type="predicted"/>
<gene>
    <name evidence="1" type="ORF">CROQUDRAFT_53323</name>
</gene>
<evidence type="ECO:0000313" key="1">
    <source>
        <dbReference type="EMBL" id="KAG0140392.1"/>
    </source>
</evidence>
<comment type="caution">
    <text evidence="1">The sequence shown here is derived from an EMBL/GenBank/DDBJ whole genome shotgun (WGS) entry which is preliminary data.</text>
</comment>
<organism evidence="1 2">
    <name type="scientific">Cronartium quercuum f. sp. fusiforme G11</name>
    <dbReference type="NCBI Taxonomy" id="708437"/>
    <lineage>
        <taxon>Eukaryota</taxon>
        <taxon>Fungi</taxon>
        <taxon>Dikarya</taxon>
        <taxon>Basidiomycota</taxon>
        <taxon>Pucciniomycotina</taxon>
        <taxon>Pucciniomycetes</taxon>
        <taxon>Pucciniales</taxon>
        <taxon>Coleosporiaceae</taxon>
        <taxon>Cronartium</taxon>
    </lineage>
</organism>
<dbReference type="AlphaFoldDB" id="A0A9P6T5X6"/>
<keyword evidence="2" id="KW-1185">Reference proteome</keyword>
<name>A0A9P6T5X6_9BASI</name>
<protein>
    <submittedName>
        <fullName evidence="1">Uncharacterized protein</fullName>
    </submittedName>
</protein>
<reference evidence="1" key="1">
    <citation type="submission" date="2013-11" db="EMBL/GenBank/DDBJ databases">
        <title>Genome sequence of the fusiform rust pathogen reveals effectors for host alternation and coevolution with pine.</title>
        <authorList>
            <consortium name="DOE Joint Genome Institute"/>
            <person name="Smith K."/>
            <person name="Pendleton A."/>
            <person name="Kubisiak T."/>
            <person name="Anderson C."/>
            <person name="Salamov A."/>
            <person name="Aerts A."/>
            <person name="Riley R."/>
            <person name="Clum A."/>
            <person name="Lindquist E."/>
            <person name="Ence D."/>
            <person name="Campbell M."/>
            <person name="Kronenberg Z."/>
            <person name="Feau N."/>
            <person name="Dhillon B."/>
            <person name="Hamelin R."/>
            <person name="Burleigh J."/>
            <person name="Smith J."/>
            <person name="Yandell M."/>
            <person name="Nelson C."/>
            <person name="Grigoriev I."/>
            <person name="Davis J."/>
        </authorList>
    </citation>
    <scope>NUCLEOTIDE SEQUENCE</scope>
    <source>
        <strain evidence="1">G11</strain>
    </source>
</reference>
<feature type="non-terminal residue" evidence="1">
    <location>
        <position position="137"/>
    </location>
</feature>
<dbReference type="OrthoDB" id="6776860at2759"/>
<dbReference type="Proteomes" id="UP000886653">
    <property type="component" value="Unassembled WGS sequence"/>
</dbReference>
<accession>A0A9P6T5X6</accession>
<evidence type="ECO:0000313" key="2">
    <source>
        <dbReference type="Proteomes" id="UP000886653"/>
    </source>
</evidence>
<sequence length="137" mass="15538">MERPIIAISKEVGITKDKPTYKTLQQGIDNAAFGPKLQKDQRLTIEFLIKKFYNQFGLGKHELGKITKHQVSLSLNIEKPYPPILKKNYPASPRNRVEIDKHIDELLQLEVIRKVGNNEAVDIATPVIILAIGKSRL</sequence>
<dbReference type="EMBL" id="MU167448">
    <property type="protein sequence ID" value="KAG0140392.1"/>
    <property type="molecule type" value="Genomic_DNA"/>
</dbReference>